<evidence type="ECO:0000259" key="2">
    <source>
        <dbReference type="PROSITE" id="PS51140"/>
    </source>
</evidence>
<dbReference type="GO" id="GO:0005737">
    <property type="term" value="C:cytoplasm"/>
    <property type="evidence" value="ECO:0007669"/>
    <property type="project" value="TreeGrafter"/>
</dbReference>
<comment type="caution">
    <text evidence="3">The sequence shown here is derived from an EMBL/GenBank/DDBJ whole genome shotgun (WGS) entry which is preliminary data.</text>
</comment>
<feature type="compositionally biased region" description="Basic and acidic residues" evidence="1">
    <location>
        <begin position="807"/>
        <end position="823"/>
    </location>
</feature>
<dbReference type="PANTHER" id="PTHR16461">
    <property type="entry name" value="TOLL-INTERACTING PROTEIN"/>
    <property type="match status" value="1"/>
</dbReference>
<dbReference type="CDD" id="cd14372">
    <property type="entry name" value="CUE_Cue5p_like"/>
    <property type="match status" value="1"/>
</dbReference>
<dbReference type="Gene3D" id="3.30.9.10">
    <property type="entry name" value="D-Amino Acid Oxidase, subunit A, domain 2"/>
    <property type="match status" value="1"/>
</dbReference>
<dbReference type="AlphaFoldDB" id="A0AAD4IHN8"/>
<feature type="region of interest" description="Disordered" evidence="1">
    <location>
        <begin position="645"/>
        <end position="861"/>
    </location>
</feature>
<dbReference type="GO" id="GO:0043130">
    <property type="term" value="F:ubiquitin binding"/>
    <property type="evidence" value="ECO:0007669"/>
    <property type="project" value="InterPro"/>
</dbReference>
<dbReference type="InterPro" id="IPR041807">
    <property type="entry name" value="Cue5/Don1_CUE"/>
</dbReference>
<dbReference type="SUPFAM" id="SSF46934">
    <property type="entry name" value="UBA-like"/>
    <property type="match status" value="1"/>
</dbReference>
<organism evidence="3 4">
    <name type="scientific">Alternaria panax</name>
    <dbReference type="NCBI Taxonomy" id="48097"/>
    <lineage>
        <taxon>Eukaryota</taxon>
        <taxon>Fungi</taxon>
        <taxon>Dikarya</taxon>
        <taxon>Ascomycota</taxon>
        <taxon>Pezizomycotina</taxon>
        <taxon>Dothideomycetes</taxon>
        <taxon>Pleosporomycetidae</taxon>
        <taxon>Pleosporales</taxon>
        <taxon>Pleosporineae</taxon>
        <taxon>Pleosporaceae</taxon>
        <taxon>Alternaria</taxon>
        <taxon>Alternaria sect. Panax</taxon>
    </lineage>
</organism>
<dbReference type="SUPFAM" id="SSF51905">
    <property type="entry name" value="FAD/NAD(P)-binding domain"/>
    <property type="match status" value="1"/>
</dbReference>
<accession>A0AAD4IHN8</accession>
<dbReference type="PANTHER" id="PTHR16461:SF5">
    <property type="entry name" value="TOLL-INTERACTING PROTEIN"/>
    <property type="match status" value="1"/>
</dbReference>
<dbReference type="PROSITE" id="PS51140">
    <property type="entry name" value="CUE"/>
    <property type="match status" value="1"/>
</dbReference>
<dbReference type="Pfam" id="PF01266">
    <property type="entry name" value="DAO"/>
    <property type="match status" value="1"/>
</dbReference>
<dbReference type="Gene3D" id="1.10.8.10">
    <property type="entry name" value="DNA helicase RuvA subunit, C-terminal domain"/>
    <property type="match status" value="1"/>
</dbReference>
<sequence>MEERARIPVAPPIPTPLPSYWHNPKSPLANVIEPEVDEGTQAYDYAIIGSGISGTAIAHNILNIQPDARVVMLEAREICSGATGRNGGHTKAASYRSYMHHAQELGKEEAMKIARLEYANIVETHRMAESLNLNCESKLCNTVDLIYDKPTFEAGKSAIQMLRIDADEHEKEVGNIAWYRIHEEMADIQSKFSVAAKNSNPTISPEEQLVGAFEYLAGRIHAYQFTTGLLSRCVQRGLQLCTNTPVHDIRLSVNSDSDDGGHWDVFSQHNTITARNVVVATNGYTPYVMKELQGAIVPMRGQITAQRPGTSTKLPCPLPTTYSFIYRNGYEYMIPRPLAGGGQHLVIGGGLGRLPEAGPSEYGTVDDNSLNSDISRYLHESLTGYFGGERWGEASEDEASGRVVQEWTGIMGATADGRPFVGEVPGKKGIWMSAGFNGHGMPPESPTTARELDFDDDNDTSAVSTQENAKPPSPGSKSPKPGVRFNDEATEIPPQKPPRPVDAQVQAQNTLIEAFPAVDPSVVKAVLVASGGKVEPAFNALLSMSDPNFKAEEAPPPQPPRPQPRSQLEQDEIYARQLAQHYQSQGGPEPQAAYASRGHAQRQRPGEPDREHSFFDDDLPEIRKNIEQGFKETQKTVTNWISNFTKKLDGGEMDEYDRYGNVQYTGRQPPPQQRQNFGSSQSDQMYGIRKSAEQRRSADHNRYDADNRVIGDDFAKLELRDNDGPGQRSSSRPHANPDLFKPTPLSPPQSGPVDEVDALYRNPSPNNQAGQGKSGSKKWQPLTSVAPNPEPDDHDPFSLGDSDDEEKDLKKQDTNPQDTERLKNAAQNSEGPTAGKLKPAERSGSVGQKDATMEALLKEAK</sequence>
<dbReference type="InterPro" id="IPR006076">
    <property type="entry name" value="FAD-dep_OxRdtase"/>
</dbReference>
<keyword evidence="4" id="KW-1185">Reference proteome</keyword>
<feature type="compositionally biased region" description="Basic and acidic residues" evidence="1">
    <location>
        <begin position="604"/>
        <end position="621"/>
    </location>
</feature>
<evidence type="ECO:0000256" key="1">
    <source>
        <dbReference type="SAM" id="MobiDB-lite"/>
    </source>
</evidence>
<gene>
    <name evidence="3" type="ORF">G6011_04870</name>
</gene>
<feature type="compositionally biased region" description="Basic and acidic residues" evidence="1">
    <location>
        <begin position="690"/>
        <end position="723"/>
    </location>
</feature>
<dbReference type="InterPro" id="IPR003892">
    <property type="entry name" value="CUE"/>
</dbReference>
<reference evidence="3" key="1">
    <citation type="submission" date="2021-07" db="EMBL/GenBank/DDBJ databases">
        <title>Genome Resource of American Ginseng Black Spot Pathogen Alternaria panax.</title>
        <authorList>
            <person name="Qiu C."/>
            <person name="Wang W."/>
            <person name="Liu Z."/>
        </authorList>
    </citation>
    <scope>NUCLEOTIDE SEQUENCE</scope>
    <source>
        <strain evidence="3">BNCC115425</strain>
    </source>
</reference>
<dbReference type="Gene3D" id="3.50.50.60">
    <property type="entry name" value="FAD/NAD(P)-binding domain"/>
    <property type="match status" value="1"/>
</dbReference>
<dbReference type="Proteomes" id="UP001199106">
    <property type="component" value="Unassembled WGS sequence"/>
</dbReference>
<dbReference type="GO" id="GO:0031624">
    <property type="term" value="F:ubiquitin conjugating enzyme binding"/>
    <property type="evidence" value="ECO:0007669"/>
    <property type="project" value="TreeGrafter"/>
</dbReference>
<proteinExistence type="predicted"/>
<dbReference type="Pfam" id="PF02845">
    <property type="entry name" value="CUE"/>
    <property type="match status" value="1"/>
</dbReference>
<dbReference type="InterPro" id="IPR036188">
    <property type="entry name" value="FAD/NAD-bd_sf"/>
</dbReference>
<protein>
    <recommendedName>
        <fullName evidence="2">CUE domain-containing protein</fullName>
    </recommendedName>
</protein>
<feature type="domain" description="CUE" evidence="2">
    <location>
        <begin position="503"/>
        <end position="546"/>
    </location>
</feature>
<dbReference type="SMART" id="SM00546">
    <property type="entry name" value="CUE"/>
    <property type="match status" value="1"/>
</dbReference>
<feature type="compositionally biased region" description="Polar residues" evidence="1">
    <location>
        <begin position="673"/>
        <end position="684"/>
    </location>
</feature>
<dbReference type="GO" id="GO:0006511">
    <property type="term" value="P:ubiquitin-dependent protein catabolic process"/>
    <property type="evidence" value="ECO:0007669"/>
    <property type="project" value="TreeGrafter"/>
</dbReference>
<evidence type="ECO:0000313" key="3">
    <source>
        <dbReference type="EMBL" id="KAG9194835.1"/>
    </source>
</evidence>
<feature type="region of interest" description="Disordered" evidence="1">
    <location>
        <begin position="545"/>
        <end position="621"/>
    </location>
</feature>
<evidence type="ECO:0000313" key="4">
    <source>
        <dbReference type="Proteomes" id="UP001199106"/>
    </source>
</evidence>
<feature type="region of interest" description="Disordered" evidence="1">
    <location>
        <begin position="433"/>
        <end position="504"/>
    </location>
</feature>
<name>A0AAD4IHN8_9PLEO</name>
<dbReference type="EMBL" id="JAANER010000002">
    <property type="protein sequence ID" value="KAG9194835.1"/>
    <property type="molecule type" value="Genomic_DNA"/>
</dbReference>
<feature type="compositionally biased region" description="Pro residues" evidence="1">
    <location>
        <begin position="554"/>
        <end position="563"/>
    </location>
</feature>
<dbReference type="FunFam" id="1.10.8.10:FF:000064">
    <property type="entry name" value="Similar to CUE domain-containing protein"/>
    <property type="match status" value="1"/>
</dbReference>
<dbReference type="InterPro" id="IPR009060">
    <property type="entry name" value="UBA-like_sf"/>
</dbReference>